<evidence type="ECO:0000313" key="4">
    <source>
        <dbReference type="Proteomes" id="UP001397290"/>
    </source>
</evidence>
<organism evidence="3 4">
    <name type="scientific">Beauveria asiatica</name>
    <dbReference type="NCBI Taxonomy" id="1069075"/>
    <lineage>
        <taxon>Eukaryota</taxon>
        <taxon>Fungi</taxon>
        <taxon>Dikarya</taxon>
        <taxon>Ascomycota</taxon>
        <taxon>Pezizomycotina</taxon>
        <taxon>Sordariomycetes</taxon>
        <taxon>Hypocreomycetidae</taxon>
        <taxon>Hypocreales</taxon>
        <taxon>Cordycipitaceae</taxon>
        <taxon>Beauveria</taxon>
    </lineage>
</organism>
<feature type="domain" description="DUF3669" evidence="2">
    <location>
        <begin position="332"/>
        <end position="394"/>
    </location>
</feature>
<evidence type="ECO:0000256" key="1">
    <source>
        <dbReference type="SAM" id="MobiDB-lite"/>
    </source>
</evidence>
<comment type="caution">
    <text evidence="3">The sequence shown here is derived from an EMBL/GenBank/DDBJ whole genome shotgun (WGS) entry which is preliminary data.</text>
</comment>
<feature type="region of interest" description="Disordered" evidence="1">
    <location>
        <begin position="1"/>
        <end position="29"/>
    </location>
</feature>
<proteinExistence type="predicted"/>
<evidence type="ECO:0000313" key="3">
    <source>
        <dbReference type="EMBL" id="KAK8144450.1"/>
    </source>
</evidence>
<dbReference type="PANTHER" id="PTHR40780">
    <property type="entry name" value="DUF3669 DOMAIN-CONTAINING PROTEIN"/>
    <property type="match status" value="1"/>
</dbReference>
<accession>A0AAW0RQY6</accession>
<feature type="compositionally biased region" description="Polar residues" evidence="1">
    <location>
        <begin position="473"/>
        <end position="487"/>
    </location>
</feature>
<reference evidence="3 4" key="1">
    <citation type="submission" date="2020-02" db="EMBL/GenBank/DDBJ databases">
        <title>Comparative genomics of the hypocrealean fungal genus Beauvera.</title>
        <authorList>
            <person name="Showalter D.N."/>
            <person name="Bushley K.E."/>
            <person name="Rehner S.A."/>
        </authorList>
    </citation>
    <scope>NUCLEOTIDE SEQUENCE [LARGE SCALE GENOMIC DNA]</scope>
    <source>
        <strain evidence="3 4">ARSEF4384</strain>
    </source>
</reference>
<name>A0AAW0RQY6_9HYPO</name>
<dbReference type="Pfam" id="PF12417">
    <property type="entry name" value="DUF3669"/>
    <property type="match status" value="1"/>
</dbReference>
<dbReference type="PANTHER" id="PTHR40780:SF2">
    <property type="entry name" value="DUF3669 DOMAIN-CONTAINING PROTEIN"/>
    <property type="match status" value="1"/>
</dbReference>
<feature type="compositionally biased region" description="Low complexity" evidence="1">
    <location>
        <begin position="19"/>
        <end position="29"/>
    </location>
</feature>
<feature type="compositionally biased region" description="Low complexity" evidence="1">
    <location>
        <begin position="453"/>
        <end position="472"/>
    </location>
</feature>
<dbReference type="InterPro" id="IPR022137">
    <property type="entry name" value="Znf_prot_DUF3669"/>
</dbReference>
<protein>
    <recommendedName>
        <fullName evidence="2">DUF3669 domain-containing protein</fullName>
    </recommendedName>
</protein>
<gene>
    <name evidence="3" type="ORF">G3M48_005782</name>
</gene>
<feature type="region of interest" description="Disordered" evidence="1">
    <location>
        <begin position="421"/>
        <end position="487"/>
    </location>
</feature>
<sequence>MSGPGRAIPPFGNRRLLNESEASNSSRTSSLEMALLANLTLEDRLEQQYANEPADVRLSRLLSIRSVVSTASSFAQRQQQAVGAQVDFREIGTGSIGKVFEHPGTLYAYKLPLLENSPKLWNNYIMGLRVQDSFQSLPYFNGQVEIPRSFWFALPDTDAFWADNLHRFPDTDQFPRRPRNILCMERIFPLPKPIREALIDKYCPARIKDQIASNEANKDCLIRPYLGRIKYGRGQQFFSLRNFQLHANQIEELSIDPNELLDGMAHALAVLHWHTRIDANDVEFVLGSSPEEEQRVRNIVSLQKALSLQPNSSTYEVATNSPLNFTRRQTSLWLIDFDDCNAITMDTSGVKQAVKAFLETNHYSPKPSTGNDFIDRLWHTFKASYLVFSDKLINTILKKPELTNLPQEFIQNVEDLCAKKQSAAASSRHSQGDSSIGGSSTRRRGPSSPGPAGPRQAGSGRRSQSWRGSWDSNASDNHTATQPRPGK</sequence>
<dbReference type="EMBL" id="JAAHCF010000387">
    <property type="protein sequence ID" value="KAK8144450.1"/>
    <property type="molecule type" value="Genomic_DNA"/>
</dbReference>
<keyword evidence="4" id="KW-1185">Reference proteome</keyword>
<dbReference type="AlphaFoldDB" id="A0AAW0RQY6"/>
<dbReference type="Proteomes" id="UP001397290">
    <property type="component" value="Unassembled WGS sequence"/>
</dbReference>
<evidence type="ECO:0000259" key="2">
    <source>
        <dbReference type="Pfam" id="PF12417"/>
    </source>
</evidence>